<organism evidence="4 5">
    <name type="scientific">Cadophora malorum</name>
    <dbReference type="NCBI Taxonomy" id="108018"/>
    <lineage>
        <taxon>Eukaryota</taxon>
        <taxon>Fungi</taxon>
        <taxon>Dikarya</taxon>
        <taxon>Ascomycota</taxon>
        <taxon>Pezizomycotina</taxon>
        <taxon>Leotiomycetes</taxon>
        <taxon>Helotiales</taxon>
        <taxon>Ploettnerulaceae</taxon>
        <taxon>Cadophora</taxon>
    </lineage>
</organism>
<dbReference type="SUPFAM" id="SSF57701">
    <property type="entry name" value="Zn2/Cys6 DNA-binding domain"/>
    <property type="match status" value="1"/>
</dbReference>
<dbReference type="PANTHER" id="PTHR47657:SF7">
    <property type="entry name" value="STEROL REGULATORY ELEMENT-BINDING PROTEIN ECM22"/>
    <property type="match status" value="1"/>
</dbReference>
<evidence type="ECO:0000256" key="1">
    <source>
        <dbReference type="ARBA" id="ARBA00023242"/>
    </source>
</evidence>
<dbReference type="InterPro" id="IPR001138">
    <property type="entry name" value="Zn2Cys6_DnaBD"/>
</dbReference>
<name>A0A8H7T238_9HELO</name>
<dbReference type="InterPro" id="IPR021858">
    <property type="entry name" value="Fun_TF"/>
</dbReference>
<dbReference type="PROSITE" id="PS00463">
    <property type="entry name" value="ZN2_CY6_FUNGAL_1"/>
    <property type="match status" value="1"/>
</dbReference>
<dbReference type="GO" id="GO:0008270">
    <property type="term" value="F:zinc ion binding"/>
    <property type="evidence" value="ECO:0007669"/>
    <property type="project" value="InterPro"/>
</dbReference>
<dbReference type="EMBL" id="JAFJYH010000572">
    <property type="protein sequence ID" value="KAG4410856.1"/>
    <property type="molecule type" value="Genomic_DNA"/>
</dbReference>
<keyword evidence="1" id="KW-0539">Nucleus</keyword>
<dbReference type="OrthoDB" id="3546279at2759"/>
<dbReference type="CDD" id="cd00067">
    <property type="entry name" value="GAL4"/>
    <property type="match status" value="1"/>
</dbReference>
<dbReference type="Pfam" id="PF11951">
    <property type="entry name" value="Fungal_trans_2"/>
    <property type="match status" value="1"/>
</dbReference>
<dbReference type="AlphaFoldDB" id="A0A8H7T238"/>
<dbReference type="Proteomes" id="UP000664132">
    <property type="component" value="Unassembled WGS sequence"/>
</dbReference>
<evidence type="ECO:0000313" key="5">
    <source>
        <dbReference type="Proteomes" id="UP000664132"/>
    </source>
</evidence>
<dbReference type="InterPro" id="IPR036864">
    <property type="entry name" value="Zn2-C6_fun-type_DNA-bd_sf"/>
</dbReference>
<dbReference type="PANTHER" id="PTHR47657">
    <property type="entry name" value="STEROL REGULATORY ELEMENT-BINDING PROTEIN ECM22"/>
    <property type="match status" value="1"/>
</dbReference>
<reference evidence="4" key="1">
    <citation type="submission" date="2021-02" db="EMBL/GenBank/DDBJ databases">
        <title>Genome sequence Cadophora malorum strain M34.</title>
        <authorList>
            <person name="Stefanovic E."/>
            <person name="Vu D."/>
            <person name="Scully C."/>
            <person name="Dijksterhuis J."/>
            <person name="Roader J."/>
            <person name="Houbraken J."/>
        </authorList>
    </citation>
    <scope>NUCLEOTIDE SEQUENCE</scope>
    <source>
        <strain evidence="4">M34</strain>
    </source>
</reference>
<keyword evidence="5" id="KW-1185">Reference proteome</keyword>
<comment type="caution">
    <text evidence="4">The sequence shown here is derived from an EMBL/GenBank/DDBJ whole genome shotgun (WGS) entry which is preliminary data.</text>
</comment>
<dbReference type="GO" id="GO:0000981">
    <property type="term" value="F:DNA-binding transcription factor activity, RNA polymerase II-specific"/>
    <property type="evidence" value="ECO:0007669"/>
    <property type="project" value="InterPro"/>
</dbReference>
<accession>A0A8H7T238</accession>
<evidence type="ECO:0000256" key="2">
    <source>
        <dbReference type="SAM" id="MobiDB-lite"/>
    </source>
</evidence>
<dbReference type="InterPro" id="IPR052400">
    <property type="entry name" value="Zn2-C6_fungal_TF"/>
</dbReference>
<gene>
    <name evidence="4" type="ORF">IFR04_016010</name>
</gene>
<evidence type="ECO:0000259" key="3">
    <source>
        <dbReference type="PROSITE" id="PS50048"/>
    </source>
</evidence>
<dbReference type="Pfam" id="PF00172">
    <property type="entry name" value="Zn_clus"/>
    <property type="match status" value="1"/>
</dbReference>
<feature type="domain" description="Zn(2)-C6 fungal-type" evidence="3">
    <location>
        <begin position="17"/>
        <end position="47"/>
    </location>
</feature>
<protein>
    <recommendedName>
        <fullName evidence="3">Zn(2)-C6 fungal-type domain-containing protein</fullName>
    </recommendedName>
</protein>
<dbReference type="SMART" id="SM00066">
    <property type="entry name" value="GAL4"/>
    <property type="match status" value="1"/>
</dbReference>
<dbReference type="PROSITE" id="PS50048">
    <property type="entry name" value="ZN2_CY6_FUNGAL_2"/>
    <property type="match status" value="1"/>
</dbReference>
<dbReference type="Gene3D" id="4.10.240.10">
    <property type="entry name" value="Zn(2)-C6 fungal-type DNA-binding domain"/>
    <property type="match status" value="1"/>
</dbReference>
<feature type="region of interest" description="Disordered" evidence="2">
    <location>
        <begin position="1"/>
        <end position="24"/>
    </location>
</feature>
<proteinExistence type="predicted"/>
<sequence>MSGEFIPKRPHKKSRGGCGTCKSRKVKCDEGKPKCAYCEKRDLVCIYSAKPAKSLPTHAKSQSPSDISTEEFDSDFLFDFNAEDIETIDRSWEMALVRSPSPQVAIQSVGFLSPTDLRYMHHWSTCTWSTLAVGRWADGVLQMEVPKLAFEFDFLQDCMLGIASLHSQQLLPDPQQAQRQTAIYRARALSSFRNALTNLKWGTRKYEAALITSLLLVLLCSKDYALDDGELICVNWLILYRGLSSVINLKTYEDISSLSVSPIFRRELAPLKESPVIPKVLMNMVREIDASDPDFAMLECYCKALDALGLLYGQLREGGIGPALSIRVITWGSYIQHDFAVAAQAKRPRVLIIMAYYVVFMRFVRDLWWVDGIAQQEFGKLIRLLDRRWLPYVEIPIKAMMLSKDEDAVELILR</sequence>
<evidence type="ECO:0000313" key="4">
    <source>
        <dbReference type="EMBL" id="KAG4410856.1"/>
    </source>
</evidence>